<feature type="domain" description="Photosynthesis system II assembly factor Ycf48/Hcf136-like" evidence="4">
    <location>
        <begin position="32"/>
        <end position="98"/>
    </location>
</feature>
<dbReference type="GO" id="GO:0009523">
    <property type="term" value="C:photosystem II"/>
    <property type="evidence" value="ECO:0007669"/>
    <property type="project" value="UniProtKB-KW"/>
</dbReference>
<dbReference type="eggNOG" id="COG4447">
    <property type="taxonomic scope" value="Bacteria"/>
</dbReference>
<keyword evidence="3" id="KW-0732">Signal</keyword>
<sequence>MLVTMLWLTGLVPSAFAQRAPRILLLDAALADGHIVAVGESGSILRSADSGQSWITASSGARATLTGISFAPESGLGWAVGHDALILHTTDAGVSWAKQWQGEDLESSFLDVLAITNEHVIAVGAYGLYQFTQDGGRTWTQRAVLDEDMHLNRISRGPTGTLYLAGERGTLLRSRDQGETWVRIDSPYDGSFYGILPLGPETLLAYGLRGRVFRSTDDGETWIGVPLPQPMLLATAVKSSSGPIVLAGQARAHFVSRDDGATFSAWDIELTTAVAELFTSPDGTLFAFGEAGVSRLPAP</sequence>
<dbReference type="GO" id="GO:0015979">
    <property type="term" value="P:photosynthesis"/>
    <property type="evidence" value="ECO:0007669"/>
    <property type="project" value="UniProtKB-KW"/>
</dbReference>
<dbReference type="CDD" id="cd15482">
    <property type="entry name" value="Sialidase_non-viral"/>
    <property type="match status" value="1"/>
</dbReference>
<keyword evidence="5" id="KW-0378">Hydrolase</keyword>
<name>B1ZMZ3_OPITP</name>
<dbReference type="AlphaFoldDB" id="B1ZMZ3"/>
<reference evidence="5 6" key="1">
    <citation type="journal article" date="2011" name="J. Bacteriol.">
        <title>Genome sequence of the verrucomicrobium Opitutus terrae PB90-1, an abundant inhabitant of rice paddy soil ecosystems.</title>
        <authorList>
            <person name="van Passel M.W."/>
            <person name="Kant R."/>
            <person name="Palva A."/>
            <person name="Copeland A."/>
            <person name="Lucas S."/>
            <person name="Lapidus A."/>
            <person name="Glavina del Rio T."/>
            <person name="Pitluck S."/>
            <person name="Goltsman E."/>
            <person name="Clum A."/>
            <person name="Sun H."/>
            <person name="Schmutz J."/>
            <person name="Larimer F.W."/>
            <person name="Land M.L."/>
            <person name="Hauser L."/>
            <person name="Kyrpides N."/>
            <person name="Mikhailova N."/>
            <person name="Richardson P.P."/>
            <person name="Janssen P.H."/>
            <person name="de Vos W.M."/>
            <person name="Smidt H."/>
        </authorList>
    </citation>
    <scope>NUCLEOTIDE SEQUENCE [LARGE SCALE GENOMIC DNA]</scope>
    <source>
        <strain evidence="6">DSM 11246 / JCM 15787 / PB90-1</strain>
    </source>
</reference>
<dbReference type="STRING" id="452637.Oter_3165"/>
<dbReference type="PANTHER" id="PTHR47199">
    <property type="entry name" value="PHOTOSYSTEM II STABILITY/ASSEMBLY FACTOR HCF136, CHLOROPLASTIC"/>
    <property type="match status" value="1"/>
</dbReference>
<protein>
    <submittedName>
        <fullName evidence="5">Glycosyl hydrolase, BNR repeat</fullName>
    </submittedName>
</protein>
<dbReference type="KEGG" id="ote:Oter_3165"/>
<dbReference type="Gene3D" id="2.130.10.10">
    <property type="entry name" value="YVTN repeat-like/Quinoprotein amine dehydrogenase"/>
    <property type="match status" value="2"/>
</dbReference>
<feature type="signal peptide" evidence="3">
    <location>
        <begin position="1"/>
        <end position="17"/>
    </location>
</feature>
<keyword evidence="2" id="KW-0604">Photosystem II</keyword>
<dbReference type="InterPro" id="IPR015943">
    <property type="entry name" value="WD40/YVTN_repeat-like_dom_sf"/>
</dbReference>
<dbReference type="InterPro" id="IPR028203">
    <property type="entry name" value="PSII_CF48-like_dom"/>
</dbReference>
<dbReference type="SUPFAM" id="SSF50939">
    <property type="entry name" value="Sialidases"/>
    <property type="match status" value="1"/>
</dbReference>
<evidence type="ECO:0000259" key="4">
    <source>
        <dbReference type="Pfam" id="PF14870"/>
    </source>
</evidence>
<evidence type="ECO:0000313" key="6">
    <source>
        <dbReference type="Proteomes" id="UP000007013"/>
    </source>
</evidence>
<feature type="domain" description="Photosynthesis system II assembly factor Ycf48/Hcf136-like" evidence="4">
    <location>
        <begin position="100"/>
        <end position="222"/>
    </location>
</feature>
<proteinExistence type="predicted"/>
<dbReference type="InterPro" id="IPR036278">
    <property type="entry name" value="Sialidase_sf"/>
</dbReference>
<dbReference type="PANTHER" id="PTHR47199:SF2">
    <property type="entry name" value="PHOTOSYSTEM II STABILITY_ASSEMBLY FACTOR HCF136, CHLOROPLASTIC"/>
    <property type="match status" value="1"/>
</dbReference>
<dbReference type="Proteomes" id="UP000007013">
    <property type="component" value="Chromosome"/>
</dbReference>
<evidence type="ECO:0000256" key="1">
    <source>
        <dbReference type="ARBA" id="ARBA00022531"/>
    </source>
</evidence>
<dbReference type="Pfam" id="PF14870">
    <property type="entry name" value="PSII_BNR"/>
    <property type="match status" value="2"/>
</dbReference>
<accession>B1ZMZ3</accession>
<keyword evidence="1" id="KW-0602">Photosynthesis</keyword>
<dbReference type="HOGENOM" id="CLU_063224_1_0_0"/>
<evidence type="ECO:0000256" key="3">
    <source>
        <dbReference type="SAM" id="SignalP"/>
    </source>
</evidence>
<keyword evidence="6" id="KW-1185">Reference proteome</keyword>
<organism evidence="5 6">
    <name type="scientific">Opitutus terrae (strain DSM 11246 / JCM 15787 / PB90-1)</name>
    <dbReference type="NCBI Taxonomy" id="452637"/>
    <lineage>
        <taxon>Bacteria</taxon>
        <taxon>Pseudomonadati</taxon>
        <taxon>Verrucomicrobiota</taxon>
        <taxon>Opitutia</taxon>
        <taxon>Opitutales</taxon>
        <taxon>Opitutaceae</taxon>
        <taxon>Opitutus</taxon>
    </lineage>
</organism>
<dbReference type="GO" id="GO:0016787">
    <property type="term" value="F:hydrolase activity"/>
    <property type="evidence" value="ECO:0007669"/>
    <property type="project" value="UniProtKB-KW"/>
</dbReference>
<feature type="chain" id="PRO_5002774245" evidence="3">
    <location>
        <begin position="18"/>
        <end position="299"/>
    </location>
</feature>
<gene>
    <name evidence="5" type="ordered locus">Oter_3165</name>
</gene>
<evidence type="ECO:0000313" key="5">
    <source>
        <dbReference type="EMBL" id="ACB76445.1"/>
    </source>
</evidence>
<evidence type="ECO:0000256" key="2">
    <source>
        <dbReference type="ARBA" id="ARBA00023276"/>
    </source>
</evidence>
<dbReference type="OrthoDB" id="9764804at2"/>
<dbReference type="EMBL" id="CP001032">
    <property type="protein sequence ID" value="ACB76445.1"/>
    <property type="molecule type" value="Genomic_DNA"/>
</dbReference>